<feature type="compositionally biased region" description="Polar residues" evidence="1">
    <location>
        <begin position="369"/>
        <end position="404"/>
    </location>
</feature>
<feature type="region of interest" description="Disordered" evidence="1">
    <location>
        <begin position="67"/>
        <end position="116"/>
    </location>
</feature>
<feature type="domain" description="Myb-like DNA-binding" evidence="2">
    <location>
        <begin position="18"/>
        <end position="61"/>
    </location>
</feature>
<proteinExistence type="predicted"/>
<dbReference type="InterPro" id="IPR054505">
    <property type="entry name" value="Myb_DNA-bind_8"/>
</dbReference>
<evidence type="ECO:0000313" key="4">
    <source>
        <dbReference type="Proteomes" id="UP001203852"/>
    </source>
</evidence>
<dbReference type="Proteomes" id="UP001203852">
    <property type="component" value="Unassembled WGS sequence"/>
</dbReference>
<organism evidence="3 4">
    <name type="scientific">Exophiala viscosa</name>
    <dbReference type="NCBI Taxonomy" id="2486360"/>
    <lineage>
        <taxon>Eukaryota</taxon>
        <taxon>Fungi</taxon>
        <taxon>Dikarya</taxon>
        <taxon>Ascomycota</taxon>
        <taxon>Pezizomycotina</taxon>
        <taxon>Eurotiomycetes</taxon>
        <taxon>Chaetothyriomycetidae</taxon>
        <taxon>Chaetothyriales</taxon>
        <taxon>Herpotrichiellaceae</taxon>
        <taxon>Exophiala</taxon>
    </lineage>
</organism>
<protein>
    <recommendedName>
        <fullName evidence="2">Myb-like DNA-binding domain-containing protein</fullName>
    </recommendedName>
</protein>
<feature type="compositionally biased region" description="Basic and acidic residues" evidence="1">
    <location>
        <begin position="72"/>
        <end position="83"/>
    </location>
</feature>
<name>A0AAN6IA52_9EURO</name>
<reference evidence="3" key="1">
    <citation type="journal article" date="2022" name="bioRxiv">
        <title>Deciphering the potential niche of two novel black yeast fungi from a biological soil crust based on their genomes, phenotypes, and melanin regulation.</title>
        <authorList>
            <consortium name="DOE Joint Genome Institute"/>
            <person name="Carr E.C."/>
            <person name="Barton Q."/>
            <person name="Grambo S."/>
            <person name="Sullivan M."/>
            <person name="Renfro C.M."/>
            <person name="Kuo A."/>
            <person name="Pangilinan J."/>
            <person name="Lipzen A."/>
            <person name="Keymanesh K."/>
            <person name="Savage E."/>
            <person name="Barry K."/>
            <person name="Grigoriev I.V."/>
            <person name="Riekhof W.R."/>
            <person name="Harris S.S."/>
        </authorList>
    </citation>
    <scope>NUCLEOTIDE SEQUENCE</scope>
    <source>
        <strain evidence="3">JF 03-4F</strain>
    </source>
</reference>
<dbReference type="AlphaFoldDB" id="A0AAN6IA52"/>
<feature type="compositionally biased region" description="Polar residues" evidence="1">
    <location>
        <begin position="343"/>
        <end position="360"/>
    </location>
</feature>
<comment type="caution">
    <text evidence="3">The sequence shown here is derived from an EMBL/GenBank/DDBJ whole genome shotgun (WGS) entry which is preliminary data.</text>
</comment>
<dbReference type="Pfam" id="PF22980">
    <property type="entry name" value="Myb_DNA-bind_8"/>
    <property type="match status" value="1"/>
</dbReference>
<feature type="region of interest" description="Disordered" evidence="1">
    <location>
        <begin position="342"/>
        <end position="404"/>
    </location>
</feature>
<evidence type="ECO:0000259" key="2">
    <source>
        <dbReference type="Pfam" id="PF22980"/>
    </source>
</evidence>
<evidence type="ECO:0000313" key="3">
    <source>
        <dbReference type="EMBL" id="KAI1609938.1"/>
    </source>
</evidence>
<dbReference type="EMBL" id="MU404359">
    <property type="protein sequence ID" value="KAI1609938.1"/>
    <property type="molecule type" value="Genomic_DNA"/>
</dbReference>
<evidence type="ECO:0000256" key="1">
    <source>
        <dbReference type="SAM" id="MobiDB-lite"/>
    </source>
</evidence>
<accession>A0AAN6IA52</accession>
<keyword evidence="4" id="KW-1185">Reference proteome</keyword>
<sequence>MASPRRTKNFAQDAQTPIFLYTILKQLDLRSIDWNQVADGLDISNGHAARMRYSRMRTQFEGIVNQSKSIKPKKEKERPVKDKAKGKRQLLEEESERLGNEQSHMGGYDQQQHNAQKRVRLESSFFGNPTWTSSVMPSQQYASGYWNQPTIKSEPVYAAKSQAPLIKNEPDTSIAVNEASVSEQPIKKEPSITQDQPIKEEPSTAHVDNQIRAPVVDAVKNEPDTIAMKQEPMITPAYYYPTYVSGYGTNNGADAYTNAQRAMGYYSSHTMPMTTAPVYQPTVHSGVISGSADHIFDNDIGLNPLATSYEELLNMPLYFEQQQKPGLTTTESYAGQLAPQHAISAQSENNLSEKQATERISSPAMPSVETGTTAKSDVQPNTTTSMTPSTEPHANKGSRTSRQQ</sequence>
<feature type="region of interest" description="Disordered" evidence="1">
    <location>
        <begin position="178"/>
        <end position="202"/>
    </location>
</feature>
<gene>
    <name evidence="3" type="ORF">EDD36DRAFT_60718</name>
</gene>